<proteinExistence type="predicted"/>
<protein>
    <submittedName>
        <fullName evidence="1">Uncharacterized protein</fullName>
    </submittedName>
</protein>
<evidence type="ECO:0000313" key="1">
    <source>
        <dbReference type="EMBL" id="JAH65487.1"/>
    </source>
</evidence>
<reference evidence="1" key="1">
    <citation type="submission" date="2014-11" db="EMBL/GenBank/DDBJ databases">
        <authorList>
            <person name="Amaro Gonzalez C."/>
        </authorList>
    </citation>
    <scope>NUCLEOTIDE SEQUENCE</scope>
</reference>
<sequence length="20" mass="2464">MNCFVFLFSRFLTQTSVYFL</sequence>
<reference evidence="1" key="2">
    <citation type="journal article" date="2015" name="Fish Shellfish Immunol.">
        <title>Early steps in the European eel (Anguilla anguilla)-Vibrio vulnificus interaction in the gills: Role of the RtxA13 toxin.</title>
        <authorList>
            <person name="Callol A."/>
            <person name="Pajuelo D."/>
            <person name="Ebbesson L."/>
            <person name="Teles M."/>
            <person name="MacKenzie S."/>
            <person name="Amaro C."/>
        </authorList>
    </citation>
    <scope>NUCLEOTIDE SEQUENCE</scope>
</reference>
<name>A0A0E9UIC1_ANGAN</name>
<organism evidence="1">
    <name type="scientific">Anguilla anguilla</name>
    <name type="common">European freshwater eel</name>
    <name type="synonym">Muraena anguilla</name>
    <dbReference type="NCBI Taxonomy" id="7936"/>
    <lineage>
        <taxon>Eukaryota</taxon>
        <taxon>Metazoa</taxon>
        <taxon>Chordata</taxon>
        <taxon>Craniata</taxon>
        <taxon>Vertebrata</taxon>
        <taxon>Euteleostomi</taxon>
        <taxon>Actinopterygii</taxon>
        <taxon>Neopterygii</taxon>
        <taxon>Teleostei</taxon>
        <taxon>Anguilliformes</taxon>
        <taxon>Anguillidae</taxon>
        <taxon>Anguilla</taxon>
    </lineage>
</organism>
<dbReference type="AlphaFoldDB" id="A0A0E9UIC1"/>
<dbReference type="EMBL" id="GBXM01043090">
    <property type="protein sequence ID" value="JAH65487.1"/>
    <property type="molecule type" value="Transcribed_RNA"/>
</dbReference>
<accession>A0A0E9UIC1</accession>